<dbReference type="SUPFAM" id="SSF51556">
    <property type="entry name" value="Metallo-dependent hydrolases"/>
    <property type="match status" value="1"/>
</dbReference>
<comment type="caution">
    <text evidence="2">The sequence shown here is derived from an EMBL/GenBank/DDBJ whole genome shotgun (WGS) entry which is preliminary data.</text>
</comment>
<dbReference type="AlphaFoldDB" id="A0A2V1AQG1"/>
<keyword evidence="1" id="KW-0479">Metal-binding</keyword>
<evidence type="ECO:0000313" key="2">
    <source>
        <dbReference type="EMBL" id="PVH20088.1"/>
    </source>
</evidence>
<accession>A0A2V1AQG1</accession>
<dbReference type="Proteomes" id="UP000244309">
    <property type="component" value="Unassembled WGS sequence"/>
</dbReference>
<feature type="binding site" evidence="1">
    <location>
        <position position="93"/>
    </location>
    <ligand>
        <name>a divalent metal cation</name>
        <dbReference type="ChEBI" id="CHEBI:60240"/>
        <label>1</label>
    </ligand>
</feature>
<sequence>MSTSYFDLDTVHDIMLSSDSVVPYYGVHPWYSHLFRVSAGTKAEHYNRVLQPAPSSELLDVLPEPFDFYEFLGRIRECAEVCKAKGRKYGIGELGLDKLFRVPTNGFYGNQEITENVRLSNSKVTMDHQLHIYTEQLKLANELNVPVSLHCVKAHGAFFDSLAKSSAYDSIPAVILHSYTGSIEQAQSWVKEYRKKPTKLLFSFSNYINAAEQKLPTLYNVLDILDDSQILLETDMPIDRFFLSDKDGEYAEHAEGITSAVCSHRGWSADNAQELLYNNSINIYNV</sequence>
<dbReference type="VEuPathDB" id="FungiDB:CXQ85_001867"/>
<dbReference type="GO" id="GO:0016788">
    <property type="term" value="F:hydrolase activity, acting on ester bonds"/>
    <property type="evidence" value="ECO:0007669"/>
    <property type="project" value="InterPro"/>
</dbReference>
<evidence type="ECO:0008006" key="4">
    <source>
        <dbReference type="Google" id="ProtNLM"/>
    </source>
</evidence>
<name>A0A2V1AQG1_9ASCO</name>
<dbReference type="Gene3D" id="3.20.20.140">
    <property type="entry name" value="Metal-dependent hydrolases"/>
    <property type="match status" value="1"/>
</dbReference>
<organism evidence="2 3">
    <name type="scientific">Candidozyma haemuli</name>
    <dbReference type="NCBI Taxonomy" id="45357"/>
    <lineage>
        <taxon>Eukaryota</taxon>
        <taxon>Fungi</taxon>
        <taxon>Dikarya</taxon>
        <taxon>Ascomycota</taxon>
        <taxon>Saccharomycotina</taxon>
        <taxon>Pichiomycetes</taxon>
        <taxon>Metschnikowiaceae</taxon>
        <taxon>Candidozyma</taxon>
    </lineage>
</organism>
<feature type="binding site" evidence="1">
    <location>
        <position position="177"/>
    </location>
    <ligand>
        <name>a divalent metal cation</name>
        <dbReference type="ChEBI" id="CHEBI:60240"/>
        <label>2</label>
    </ligand>
</feature>
<dbReference type="PIRSF" id="PIRSF005902">
    <property type="entry name" value="DNase_TatD"/>
    <property type="match status" value="1"/>
</dbReference>
<dbReference type="InterPro" id="IPR053044">
    <property type="entry name" value="Metallo-hydrolase/TatD-type"/>
</dbReference>
<dbReference type="EMBL" id="PKFO01000003">
    <property type="protein sequence ID" value="PVH20088.1"/>
    <property type="molecule type" value="Genomic_DNA"/>
</dbReference>
<keyword evidence="3" id="KW-1185">Reference proteome</keyword>
<dbReference type="Pfam" id="PF01026">
    <property type="entry name" value="TatD_DNase"/>
    <property type="match status" value="1"/>
</dbReference>
<dbReference type="GeneID" id="37007198"/>
<feature type="binding site" evidence="1">
    <location>
        <position position="150"/>
    </location>
    <ligand>
        <name>a divalent metal cation</name>
        <dbReference type="ChEBI" id="CHEBI:60240"/>
        <label>2</label>
    </ligand>
</feature>
<dbReference type="PANTHER" id="PTHR47345:SF1">
    <property type="entry name" value="CUT9-INTERACTING PROTEIN SCN1"/>
    <property type="match status" value="1"/>
</dbReference>
<dbReference type="OrthoDB" id="413993at2759"/>
<feature type="binding site" evidence="1">
    <location>
        <position position="235"/>
    </location>
    <ligand>
        <name>a divalent metal cation</name>
        <dbReference type="ChEBI" id="CHEBI:60240"/>
        <label>1</label>
    </ligand>
</feature>
<dbReference type="PANTHER" id="PTHR47345">
    <property type="entry name" value="CUT9-INTERACTING PROTEIN SCN1"/>
    <property type="match status" value="1"/>
</dbReference>
<proteinExistence type="predicted"/>
<dbReference type="RefSeq" id="XP_025341028.1">
    <property type="nucleotide sequence ID" value="XM_025485563.1"/>
</dbReference>
<protein>
    <recommendedName>
        <fullName evidence="4">TatD family hydrolase</fullName>
    </recommendedName>
</protein>
<reference evidence="2 3" key="1">
    <citation type="submission" date="2017-12" db="EMBL/GenBank/DDBJ databases">
        <title>Genome Sequence of a Multidrug-Resistant Candida haemulonii Isolate from a Patient with Chronic Leg Ulcers in Israel.</title>
        <authorList>
            <person name="Chow N.A."/>
            <person name="Gade L."/>
            <person name="Batra D."/>
            <person name="Rowe L.A."/>
            <person name="Ben-Ami R."/>
            <person name="Loparev V.N."/>
            <person name="Litvintseva A.P."/>
        </authorList>
    </citation>
    <scope>NUCLEOTIDE SEQUENCE [LARGE SCALE GENOMIC DNA]</scope>
    <source>
        <strain evidence="2 3">B11899</strain>
    </source>
</reference>
<dbReference type="InterPro" id="IPR032466">
    <property type="entry name" value="Metal_Hydrolase"/>
</dbReference>
<evidence type="ECO:0000256" key="1">
    <source>
        <dbReference type="PIRSR" id="PIRSR005902-1"/>
    </source>
</evidence>
<gene>
    <name evidence="2" type="ORF">CXQ85_001867</name>
</gene>
<dbReference type="GO" id="GO:0046872">
    <property type="term" value="F:metal ion binding"/>
    <property type="evidence" value="ECO:0007669"/>
    <property type="project" value="UniProtKB-KW"/>
</dbReference>
<evidence type="ECO:0000313" key="3">
    <source>
        <dbReference type="Proteomes" id="UP000244309"/>
    </source>
</evidence>
<dbReference type="InterPro" id="IPR001130">
    <property type="entry name" value="TatD-like"/>
</dbReference>